<evidence type="ECO:0000313" key="4">
    <source>
        <dbReference type="Proteomes" id="UP000215405"/>
    </source>
</evidence>
<dbReference type="RefSeq" id="WP_094076383.1">
    <property type="nucleotide sequence ID" value="NZ_NBYO01000001.1"/>
</dbReference>
<dbReference type="Pfam" id="PF04748">
    <property type="entry name" value="Polysacc_deac_2"/>
    <property type="match status" value="1"/>
</dbReference>
<sequence length="420" mass="43862">MSPPNQTDATARPIDRPLGLDRPPAKPKSPRRFRLFGHGGPAFLALLLLAGSIWTASHRDPLRSLPATADAEIEMDTAGAETPPAETLPAADVSDRPAGPTVSSPGQRIDNGSGPAIIRVAPDETSLPDLPDGANPAETGGAIIVRDAASLSAPMRLSGQPKPALVEPSPAGLLPKIGPDGERPFDAYRRPAEAIDGPAIALIMGGLGLSQTGTQHAIRTLPGPVTFAFAPTGNSLSRWQQDARAGGHELLLQLPMEPFGYPSTNPGPGTLLADAEPDETLILTRKALASMTNYAGIINYMGGRFLTENAALQPVMKEIAGRGLMFVDDGTAPASQAGRLAAREGAPFVMAGDPVDAIRKPEMIRRALAALEARAKEGGPVIATASAFRVTVDELARWMDAAEARGIRFVPVSALAQDNR</sequence>
<dbReference type="PANTHER" id="PTHR30105">
    <property type="entry name" value="UNCHARACTERIZED YIBQ-RELATED"/>
    <property type="match status" value="1"/>
</dbReference>
<feature type="transmembrane region" description="Helical" evidence="2">
    <location>
        <begin position="35"/>
        <end position="54"/>
    </location>
</feature>
<dbReference type="PANTHER" id="PTHR30105:SF2">
    <property type="entry name" value="DIVERGENT POLYSACCHARIDE DEACETYLASE SUPERFAMILY"/>
    <property type="match status" value="1"/>
</dbReference>
<evidence type="ECO:0000256" key="1">
    <source>
        <dbReference type="SAM" id="MobiDB-lite"/>
    </source>
</evidence>
<proteinExistence type="predicted"/>
<dbReference type="EMBL" id="NBYO01000001">
    <property type="protein sequence ID" value="OXT02428.1"/>
    <property type="molecule type" value="Genomic_DNA"/>
</dbReference>
<dbReference type="InterPro" id="IPR006837">
    <property type="entry name" value="Divergent_DAC"/>
</dbReference>
<keyword evidence="4" id="KW-1185">Reference proteome</keyword>
<protein>
    <recommendedName>
        <fullName evidence="5">Divergent polysaccharide deacetylase family protein</fullName>
    </recommendedName>
</protein>
<gene>
    <name evidence="3" type="ORF">B7H23_05895</name>
</gene>
<evidence type="ECO:0000313" key="3">
    <source>
        <dbReference type="EMBL" id="OXT02428.1"/>
    </source>
</evidence>
<dbReference type="GO" id="GO:0005975">
    <property type="term" value="P:carbohydrate metabolic process"/>
    <property type="evidence" value="ECO:0007669"/>
    <property type="project" value="InterPro"/>
</dbReference>
<feature type="compositionally biased region" description="Low complexity" evidence="1">
    <location>
        <begin position="80"/>
        <end position="91"/>
    </location>
</feature>
<accession>A0A231V2L9</accession>
<name>A0A231V2L9_9HYPH</name>
<dbReference type="Proteomes" id="UP000215405">
    <property type="component" value="Unassembled WGS sequence"/>
</dbReference>
<feature type="region of interest" description="Disordered" evidence="1">
    <location>
        <begin position="1"/>
        <end position="33"/>
    </location>
</feature>
<keyword evidence="2" id="KW-0472">Membrane</keyword>
<dbReference type="AlphaFoldDB" id="A0A231V2L9"/>
<evidence type="ECO:0008006" key="5">
    <source>
        <dbReference type="Google" id="ProtNLM"/>
    </source>
</evidence>
<keyword evidence="2" id="KW-0812">Transmembrane</keyword>
<comment type="caution">
    <text evidence="3">The sequence shown here is derived from an EMBL/GenBank/DDBJ whole genome shotgun (WGS) entry which is preliminary data.</text>
</comment>
<dbReference type="Gene3D" id="3.20.20.370">
    <property type="entry name" value="Glycoside hydrolase/deacetylase"/>
    <property type="match status" value="1"/>
</dbReference>
<dbReference type="InterPro" id="IPR011330">
    <property type="entry name" value="Glyco_hydro/deAcase_b/a-brl"/>
</dbReference>
<evidence type="ECO:0000256" key="2">
    <source>
        <dbReference type="SAM" id="Phobius"/>
    </source>
</evidence>
<feature type="region of interest" description="Disordered" evidence="1">
    <location>
        <begin position="80"/>
        <end position="134"/>
    </location>
</feature>
<keyword evidence="2" id="KW-1133">Transmembrane helix</keyword>
<reference evidence="4" key="1">
    <citation type="journal article" date="2017" name="Int. J. Syst. Evol. Microbiol.">
        <title>Notoacmeibacter marinus gen. nov., sp. nov., isolated from the gut of a limpet and proposal of Notoacmeibacteraceae fam. nov. in the order Rhizobiales of the class Alphaproteobacteria.</title>
        <authorList>
            <person name="Huang Z."/>
            <person name="Guo F."/>
            <person name="Lai Q."/>
        </authorList>
    </citation>
    <scope>NUCLEOTIDE SEQUENCE [LARGE SCALE GENOMIC DNA]</scope>
    <source>
        <strain evidence="4">XMTR2A4</strain>
    </source>
</reference>
<dbReference type="CDD" id="cd10936">
    <property type="entry name" value="CE4_DAC2"/>
    <property type="match status" value="1"/>
</dbReference>
<organism evidence="3 4">
    <name type="scientific">Notoacmeibacter marinus</name>
    <dbReference type="NCBI Taxonomy" id="1876515"/>
    <lineage>
        <taxon>Bacteria</taxon>
        <taxon>Pseudomonadati</taxon>
        <taxon>Pseudomonadota</taxon>
        <taxon>Alphaproteobacteria</taxon>
        <taxon>Hyphomicrobiales</taxon>
        <taxon>Notoacmeibacteraceae</taxon>
        <taxon>Notoacmeibacter</taxon>
    </lineage>
</organism>
<dbReference type="SUPFAM" id="SSF88713">
    <property type="entry name" value="Glycoside hydrolase/deacetylase"/>
    <property type="match status" value="1"/>
</dbReference>